<keyword evidence="1" id="KW-1133">Transmembrane helix</keyword>
<evidence type="ECO:0000256" key="1">
    <source>
        <dbReference type="SAM" id="Phobius"/>
    </source>
</evidence>
<feature type="transmembrane region" description="Helical" evidence="1">
    <location>
        <begin position="94"/>
        <end position="112"/>
    </location>
</feature>
<dbReference type="AlphaFoldDB" id="A0A381XD98"/>
<accession>A0A381XD98</accession>
<dbReference type="EMBL" id="UINC01014762">
    <property type="protein sequence ID" value="SVA62725.1"/>
    <property type="molecule type" value="Genomic_DNA"/>
</dbReference>
<gene>
    <name evidence="2" type="ORF">METZ01_LOCUS115579</name>
</gene>
<name>A0A381XD98_9ZZZZ</name>
<keyword evidence="1" id="KW-0472">Membrane</keyword>
<keyword evidence="1" id="KW-0812">Transmembrane</keyword>
<proteinExistence type="predicted"/>
<organism evidence="2">
    <name type="scientific">marine metagenome</name>
    <dbReference type="NCBI Taxonomy" id="408172"/>
    <lineage>
        <taxon>unclassified sequences</taxon>
        <taxon>metagenomes</taxon>
        <taxon>ecological metagenomes</taxon>
    </lineage>
</organism>
<evidence type="ECO:0000313" key="2">
    <source>
        <dbReference type="EMBL" id="SVA62725.1"/>
    </source>
</evidence>
<reference evidence="2" key="1">
    <citation type="submission" date="2018-05" db="EMBL/GenBank/DDBJ databases">
        <authorList>
            <person name="Lanie J.A."/>
            <person name="Ng W.-L."/>
            <person name="Kazmierczak K.M."/>
            <person name="Andrzejewski T.M."/>
            <person name="Davidsen T.M."/>
            <person name="Wayne K.J."/>
            <person name="Tettelin H."/>
            <person name="Glass J.I."/>
            <person name="Rusch D."/>
            <person name="Podicherti R."/>
            <person name="Tsui H.-C.T."/>
            <person name="Winkler M.E."/>
        </authorList>
    </citation>
    <scope>NUCLEOTIDE SEQUENCE</scope>
</reference>
<sequence length="129" mass="14012">MTDLIPILGILAGIIIPVSVFIWLYYEGKGKRETTLEIAKHLNDPSKVGELLGIFDERKKEPIDYRRGGVITIFVGIGIYLLGVVALGSLFEGIGLLVGVIGVGTMIAGYLYPNTSAELTNAVEKFEEK</sequence>
<feature type="transmembrane region" description="Helical" evidence="1">
    <location>
        <begin position="68"/>
        <end position="88"/>
    </location>
</feature>
<protein>
    <submittedName>
        <fullName evidence="2">Uncharacterized protein</fullName>
    </submittedName>
</protein>
<feature type="transmembrane region" description="Helical" evidence="1">
    <location>
        <begin position="6"/>
        <end position="26"/>
    </location>
</feature>